<dbReference type="InterPro" id="IPR002550">
    <property type="entry name" value="CNNM"/>
</dbReference>
<dbReference type="RefSeq" id="WP_345202954.1">
    <property type="nucleotide sequence ID" value="NZ_BAABGM010000004.1"/>
</dbReference>
<dbReference type="InterPro" id="IPR044751">
    <property type="entry name" value="Ion_transp-like_CBS"/>
</dbReference>
<comment type="caution">
    <text evidence="12">The sequence shown here is derived from an EMBL/GenBank/DDBJ whole genome shotgun (WGS) entry which is preliminary data.</text>
</comment>
<evidence type="ECO:0000256" key="9">
    <source>
        <dbReference type="SAM" id="Phobius"/>
    </source>
</evidence>
<dbReference type="Gene3D" id="3.10.580.10">
    <property type="entry name" value="CBS-domain"/>
    <property type="match status" value="1"/>
</dbReference>
<dbReference type="CDD" id="cd04590">
    <property type="entry name" value="CBS_pair_CorC_HlyC_assoc"/>
    <property type="match status" value="1"/>
</dbReference>
<evidence type="ECO:0000256" key="5">
    <source>
        <dbReference type="ARBA" id="ARBA00022989"/>
    </source>
</evidence>
<evidence type="ECO:0000256" key="7">
    <source>
        <dbReference type="PROSITE-ProRule" id="PRU00703"/>
    </source>
</evidence>
<proteinExistence type="predicted"/>
<dbReference type="Proteomes" id="UP001500945">
    <property type="component" value="Unassembled WGS sequence"/>
</dbReference>
<dbReference type="EMBL" id="BAABGM010000004">
    <property type="protein sequence ID" value="GAA4400757.1"/>
    <property type="molecule type" value="Genomic_DNA"/>
</dbReference>
<feature type="domain" description="CBS" evidence="10">
    <location>
        <begin position="284"/>
        <end position="341"/>
    </location>
</feature>
<accession>A0ABP8K5Q2</accession>
<evidence type="ECO:0000256" key="6">
    <source>
        <dbReference type="ARBA" id="ARBA00023136"/>
    </source>
</evidence>
<evidence type="ECO:0000256" key="2">
    <source>
        <dbReference type="ARBA" id="ARBA00022475"/>
    </source>
</evidence>
<dbReference type="PROSITE" id="PS51371">
    <property type="entry name" value="CBS"/>
    <property type="match status" value="2"/>
</dbReference>
<dbReference type="SMART" id="SM00116">
    <property type="entry name" value="CBS"/>
    <property type="match status" value="2"/>
</dbReference>
<dbReference type="InterPro" id="IPR051676">
    <property type="entry name" value="UPF0053_domain"/>
</dbReference>
<sequence length="344" mass="36572">MSVTTILLTLLLLAANAFFVGAEFAAMSARRSQLEPLADQGSRGARIALDAMQRTGILLATCQLGITVCSVLLGAISEAALHHALTPLFEGVGISPVAADVVALALALGVIVFLHVVYGEMIPKNISIARPERAAIALVPPLVMVTRVVAPIIHAMDWLSKALIRLFGVEPKDELATAFTAEEVAHILDESRHEGLVQDEHYERLGAALEFSDKNAADVGVPVGALVTVGGGATPGDIERLVAKHGYSRFPVVDDDGDLGGYLHLKDVLYADEGERVEPVPAKRVRRMANVRRDDEVESVLETMQATGSHLARVVADDGSVVGVVFLEDVLEELVGEVSDGSQR</sequence>
<feature type="transmembrane region" description="Helical" evidence="9">
    <location>
        <begin position="138"/>
        <end position="156"/>
    </location>
</feature>
<evidence type="ECO:0000259" key="11">
    <source>
        <dbReference type="PROSITE" id="PS51846"/>
    </source>
</evidence>
<evidence type="ECO:0000256" key="1">
    <source>
        <dbReference type="ARBA" id="ARBA00004651"/>
    </source>
</evidence>
<dbReference type="InterPro" id="IPR046342">
    <property type="entry name" value="CBS_dom_sf"/>
</dbReference>
<evidence type="ECO:0000256" key="3">
    <source>
        <dbReference type="ARBA" id="ARBA00022692"/>
    </source>
</evidence>
<dbReference type="InterPro" id="IPR000644">
    <property type="entry name" value="CBS_dom"/>
</dbReference>
<name>A0ABP8K5Q2_9MICO</name>
<evidence type="ECO:0000256" key="4">
    <source>
        <dbReference type="ARBA" id="ARBA00022737"/>
    </source>
</evidence>
<feature type="domain" description="CBS" evidence="10">
    <location>
        <begin position="220"/>
        <end position="278"/>
    </location>
</feature>
<evidence type="ECO:0000256" key="8">
    <source>
        <dbReference type="PROSITE-ProRule" id="PRU01193"/>
    </source>
</evidence>
<comment type="subcellular location">
    <subcellularLocation>
        <location evidence="1">Cell membrane</location>
        <topology evidence="1">Multi-pass membrane protein</topology>
    </subcellularLocation>
</comment>
<reference evidence="13" key="1">
    <citation type="journal article" date="2019" name="Int. J. Syst. Evol. Microbiol.">
        <title>The Global Catalogue of Microorganisms (GCM) 10K type strain sequencing project: providing services to taxonomists for standard genome sequencing and annotation.</title>
        <authorList>
            <consortium name="The Broad Institute Genomics Platform"/>
            <consortium name="The Broad Institute Genome Sequencing Center for Infectious Disease"/>
            <person name="Wu L."/>
            <person name="Ma J."/>
        </authorList>
    </citation>
    <scope>NUCLEOTIDE SEQUENCE [LARGE SCALE GENOMIC DNA]</scope>
    <source>
        <strain evidence="13">JCM 17809</strain>
    </source>
</reference>
<dbReference type="SUPFAM" id="SSF54631">
    <property type="entry name" value="CBS-domain pair"/>
    <property type="match status" value="1"/>
</dbReference>
<keyword evidence="2" id="KW-1003">Cell membrane</keyword>
<evidence type="ECO:0000259" key="10">
    <source>
        <dbReference type="PROSITE" id="PS51371"/>
    </source>
</evidence>
<keyword evidence="5 8" id="KW-1133">Transmembrane helix</keyword>
<dbReference type="Pfam" id="PF00571">
    <property type="entry name" value="CBS"/>
    <property type="match status" value="2"/>
</dbReference>
<feature type="domain" description="CNNM transmembrane" evidence="11">
    <location>
        <begin position="1"/>
        <end position="200"/>
    </location>
</feature>
<dbReference type="PROSITE" id="PS51846">
    <property type="entry name" value="CNNM"/>
    <property type="match status" value="1"/>
</dbReference>
<feature type="transmembrane region" description="Helical" evidence="9">
    <location>
        <begin position="97"/>
        <end position="118"/>
    </location>
</feature>
<keyword evidence="3 8" id="KW-0812">Transmembrane</keyword>
<keyword evidence="13" id="KW-1185">Reference proteome</keyword>
<keyword evidence="7" id="KW-0129">CBS domain</keyword>
<dbReference type="PANTHER" id="PTHR43099">
    <property type="entry name" value="UPF0053 PROTEIN YRKA"/>
    <property type="match status" value="1"/>
</dbReference>
<dbReference type="Pfam" id="PF01595">
    <property type="entry name" value="CNNM"/>
    <property type="match status" value="1"/>
</dbReference>
<gene>
    <name evidence="12" type="ORF">GCM10023168_09820</name>
</gene>
<keyword evidence="6 8" id="KW-0472">Membrane</keyword>
<organism evidence="12 13">
    <name type="scientific">Fodinibacter luteus</name>
    <dbReference type="NCBI Taxonomy" id="552064"/>
    <lineage>
        <taxon>Bacteria</taxon>
        <taxon>Bacillati</taxon>
        <taxon>Actinomycetota</taxon>
        <taxon>Actinomycetes</taxon>
        <taxon>Micrococcales</taxon>
        <taxon>Intrasporangiaceae</taxon>
        <taxon>Fodinibacter (ex Wang et al. 2009)</taxon>
    </lineage>
</organism>
<keyword evidence="4" id="KW-0677">Repeat</keyword>
<dbReference type="PANTHER" id="PTHR43099:SF5">
    <property type="entry name" value="HLYC_CORC FAMILY TRANSPORTER"/>
    <property type="match status" value="1"/>
</dbReference>
<protein>
    <submittedName>
        <fullName evidence="12">Hemolysin family protein</fullName>
    </submittedName>
</protein>
<evidence type="ECO:0000313" key="13">
    <source>
        <dbReference type="Proteomes" id="UP001500945"/>
    </source>
</evidence>
<evidence type="ECO:0000313" key="12">
    <source>
        <dbReference type="EMBL" id="GAA4400757.1"/>
    </source>
</evidence>
<feature type="transmembrane region" description="Helical" evidence="9">
    <location>
        <begin position="55"/>
        <end position="76"/>
    </location>
</feature>